<gene>
    <name evidence="2" type="ORF">PR002_g14648</name>
</gene>
<proteinExistence type="predicted"/>
<dbReference type="AlphaFoldDB" id="A0A6A3LB03"/>
<accession>A0A6A3LB03</accession>
<feature type="region of interest" description="Disordered" evidence="1">
    <location>
        <begin position="1"/>
        <end position="93"/>
    </location>
</feature>
<dbReference type="EMBL" id="QXFU01001025">
    <property type="protein sequence ID" value="KAE9012993.1"/>
    <property type="molecule type" value="Genomic_DNA"/>
</dbReference>
<evidence type="ECO:0000256" key="1">
    <source>
        <dbReference type="SAM" id="MobiDB-lite"/>
    </source>
</evidence>
<sequence>MTRRTRSTMPLAPSILNGSSDDSDSDSSYQESSGGSSCDASEHDDDGGESGDSSASNSDDSGISSGASEHRPARARRGHCDVGRDRPMRGLHE</sequence>
<organism evidence="2 3">
    <name type="scientific">Phytophthora rubi</name>
    <dbReference type="NCBI Taxonomy" id="129364"/>
    <lineage>
        <taxon>Eukaryota</taxon>
        <taxon>Sar</taxon>
        <taxon>Stramenopiles</taxon>
        <taxon>Oomycota</taxon>
        <taxon>Peronosporomycetes</taxon>
        <taxon>Peronosporales</taxon>
        <taxon>Peronosporaceae</taxon>
        <taxon>Phytophthora</taxon>
    </lineage>
</organism>
<comment type="caution">
    <text evidence="2">The sequence shown here is derived from an EMBL/GenBank/DDBJ whole genome shotgun (WGS) entry which is preliminary data.</text>
</comment>
<feature type="compositionally biased region" description="Low complexity" evidence="1">
    <location>
        <begin position="51"/>
        <end position="67"/>
    </location>
</feature>
<reference evidence="2 3" key="1">
    <citation type="submission" date="2018-09" db="EMBL/GenBank/DDBJ databases">
        <title>Genomic investigation of the strawberry pathogen Phytophthora fragariae indicates pathogenicity is determined by transcriptional variation in three key races.</title>
        <authorList>
            <person name="Adams T.M."/>
            <person name="Armitage A.D."/>
            <person name="Sobczyk M.K."/>
            <person name="Bates H.J."/>
            <person name="Dunwell J.M."/>
            <person name="Nellist C.F."/>
            <person name="Harrison R.J."/>
        </authorList>
    </citation>
    <scope>NUCLEOTIDE SEQUENCE [LARGE SCALE GENOMIC DNA]</scope>
    <source>
        <strain evidence="2 3">SCRP324</strain>
    </source>
</reference>
<feature type="compositionally biased region" description="Basic and acidic residues" evidence="1">
    <location>
        <begin position="68"/>
        <end position="93"/>
    </location>
</feature>
<feature type="compositionally biased region" description="Low complexity" evidence="1">
    <location>
        <begin position="26"/>
        <end position="39"/>
    </location>
</feature>
<evidence type="ECO:0000313" key="3">
    <source>
        <dbReference type="Proteomes" id="UP000435112"/>
    </source>
</evidence>
<name>A0A6A3LB03_9STRA</name>
<protein>
    <submittedName>
        <fullName evidence="2">Uncharacterized protein</fullName>
    </submittedName>
</protein>
<dbReference type="Proteomes" id="UP000435112">
    <property type="component" value="Unassembled WGS sequence"/>
</dbReference>
<evidence type="ECO:0000313" key="2">
    <source>
        <dbReference type="EMBL" id="KAE9012993.1"/>
    </source>
</evidence>